<dbReference type="KEGG" id="ral:Rumal_2417"/>
<sequence length="427" mass="46343">MFENSNDKAIEYIFGFSHSGKPVKDLSRIKMLMSALGDPQDRLRFVHIAGTNGKGSTARMLDGVFVHAGLRTGLFTSPFIIEYSDRIQVNDKNIDSESLARLAGKVHEAVSKFPEDTGFSQFEITQAIAFLYFEEQGCDIVVLETGLGGLLDCTNIITTPMLTVITKVDLDHTAILGDTVEQIAAQKAGIIKKGVPCVLSAANTDAVRKVVSDKAEEMGSQLVIPEESQIEVQKTGLEGTSFIYKGRNFRTSMAGIHQTDNALTVIEGCEILRDSLKLSDEDITEGIASAVLPGRTEILSHEPLVLLDGGHNPDGVRALARVIAGKRPCHAVIGMCRDKNLREALKVLIPYVDSFVTVDGFSDRAENAEELAELICSLGGNARSAKNDLYIEIENMKQSNAGGLTLICGSLYLVSAVHKVLEDNRKM</sequence>
<evidence type="ECO:0000256" key="2">
    <source>
        <dbReference type="ARBA" id="ARBA00008276"/>
    </source>
</evidence>
<dbReference type="RefSeq" id="WP_013499032.1">
    <property type="nucleotide sequence ID" value="NC_014833.1"/>
</dbReference>
<dbReference type="GO" id="GO:0005737">
    <property type="term" value="C:cytoplasm"/>
    <property type="evidence" value="ECO:0007669"/>
    <property type="project" value="TreeGrafter"/>
</dbReference>
<dbReference type="PANTHER" id="PTHR11136">
    <property type="entry name" value="FOLYLPOLYGLUTAMATE SYNTHASE-RELATED"/>
    <property type="match status" value="1"/>
</dbReference>
<evidence type="ECO:0000256" key="7">
    <source>
        <dbReference type="ARBA" id="ARBA00022840"/>
    </source>
</evidence>
<keyword evidence="8" id="KW-0460">Magnesium</keyword>
<dbReference type="Gene3D" id="3.90.190.20">
    <property type="entry name" value="Mur ligase, C-terminal domain"/>
    <property type="match status" value="1"/>
</dbReference>
<dbReference type="PROSITE" id="PS01012">
    <property type="entry name" value="FOLYLPOLYGLU_SYNT_2"/>
    <property type="match status" value="1"/>
</dbReference>
<dbReference type="HOGENOM" id="CLU_015869_1_1_9"/>
<organism evidence="14 15">
    <name type="scientific">Ruminococcus albus (strain ATCC 27210 / DSM 20455 / JCM 14654 / NCDO 2250 / 7)</name>
    <dbReference type="NCBI Taxonomy" id="697329"/>
    <lineage>
        <taxon>Bacteria</taxon>
        <taxon>Bacillati</taxon>
        <taxon>Bacillota</taxon>
        <taxon>Clostridia</taxon>
        <taxon>Eubacteriales</taxon>
        <taxon>Oscillospiraceae</taxon>
        <taxon>Ruminococcus</taxon>
    </lineage>
</organism>
<dbReference type="AlphaFoldDB" id="E6UE32"/>
<evidence type="ECO:0000259" key="13">
    <source>
        <dbReference type="Pfam" id="PF08245"/>
    </source>
</evidence>
<dbReference type="Pfam" id="PF08245">
    <property type="entry name" value="Mur_ligase_M"/>
    <property type="match status" value="1"/>
</dbReference>
<dbReference type="PANTHER" id="PTHR11136:SF0">
    <property type="entry name" value="DIHYDROFOLATE SYNTHETASE-RELATED"/>
    <property type="match status" value="1"/>
</dbReference>
<evidence type="ECO:0000256" key="9">
    <source>
        <dbReference type="ARBA" id="ARBA00030592"/>
    </source>
</evidence>
<dbReference type="PIRSF" id="PIRSF001563">
    <property type="entry name" value="Folylpolyglu_synth"/>
    <property type="match status" value="1"/>
</dbReference>
<dbReference type="InterPro" id="IPR004101">
    <property type="entry name" value="Mur_ligase_C"/>
</dbReference>
<name>E6UE32_RUMA7</name>
<dbReference type="InterPro" id="IPR013221">
    <property type="entry name" value="Mur_ligase_cen"/>
</dbReference>
<dbReference type="STRING" id="697329.Rumal_2417"/>
<evidence type="ECO:0000313" key="15">
    <source>
        <dbReference type="Proteomes" id="UP000006919"/>
    </source>
</evidence>
<keyword evidence="6 11" id="KW-0547">Nucleotide-binding</keyword>
<gene>
    <name evidence="14" type="ordered locus">Rumal_2417</name>
</gene>
<feature type="domain" description="Mur ligase central" evidence="13">
    <location>
        <begin position="48"/>
        <end position="266"/>
    </location>
</feature>
<evidence type="ECO:0000256" key="4">
    <source>
        <dbReference type="ARBA" id="ARBA00022598"/>
    </source>
</evidence>
<evidence type="ECO:0000256" key="1">
    <source>
        <dbReference type="ARBA" id="ARBA00001946"/>
    </source>
</evidence>
<evidence type="ECO:0000256" key="6">
    <source>
        <dbReference type="ARBA" id="ARBA00022741"/>
    </source>
</evidence>
<evidence type="ECO:0000256" key="3">
    <source>
        <dbReference type="ARBA" id="ARBA00013025"/>
    </source>
</evidence>
<reference evidence="14 15" key="1">
    <citation type="journal article" date="2011" name="J. Bacteriol.">
        <title>Complete genome of the cellulolytic ruminal bacterium Ruminococcus albus 7.</title>
        <authorList>
            <person name="Suen G."/>
            <person name="Stevenson D.M."/>
            <person name="Bruce D.C."/>
            <person name="Chertkov O."/>
            <person name="Copeland A."/>
            <person name="Cheng J.F."/>
            <person name="Detter C."/>
            <person name="Detter J.C."/>
            <person name="Goodwin L.A."/>
            <person name="Han C.S."/>
            <person name="Hauser L.J."/>
            <person name="Ivanova N.N."/>
            <person name="Kyrpides N.C."/>
            <person name="Land M.L."/>
            <person name="Lapidus A."/>
            <person name="Lucas S."/>
            <person name="Ovchinnikova G."/>
            <person name="Pitluck S."/>
            <person name="Tapia R."/>
            <person name="Woyke T."/>
            <person name="Boyum J."/>
            <person name="Mead D."/>
            <person name="Weimer P.J."/>
        </authorList>
    </citation>
    <scope>NUCLEOTIDE SEQUENCE [LARGE SCALE GENOMIC DNA]</scope>
    <source>
        <strain evidence="15">ATCC 27210 / DSM 20455 / JCM 14654 / NCDO 2250 / 7</strain>
    </source>
</reference>
<dbReference type="InterPro" id="IPR036615">
    <property type="entry name" value="Mur_ligase_C_dom_sf"/>
</dbReference>
<dbReference type="GO" id="GO:0004326">
    <property type="term" value="F:tetrahydrofolylpolyglutamate synthase activity"/>
    <property type="evidence" value="ECO:0007669"/>
    <property type="project" value="UniProtKB-EC"/>
</dbReference>
<keyword evidence="5" id="KW-0479">Metal-binding</keyword>
<dbReference type="GO" id="GO:0008841">
    <property type="term" value="F:dihydrofolate synthase activity"/>
    <property type="evidence" value="ECO:0007669"/>
    <property type="project" value="TreeGrafter"/>
</dbReference>
<dbReference type="EMBL" id="CP002403">
    <property type="protein sequence ID" value="ADU22897.1"/>
    <property type="molecule type" value="Genomic_DNA"/>
</dbReference>
<dbReference type="Pfam" id="PF02875">
    <property type="entry name" value="Mur_ligase_C"/>
    <property type="match status" value="1"/>
</dbReference>
<dbReference type="OrthoDB" id="9809356at2"/>
<evidence type="ECO:0000256" key="5">
    <source>
        <dbReference type="ARBA" id="ARBA00022723"/>
    </source>
</evidence>
<keyword evidence="7 11" id="KW-0067">ATP-binding</keyword>
<dbReference type="InterPro" id="IPR001645">
    <property type="entry name" value="Folylpolyglutamate_synth"/>
</dbReference>
<dbReference type="SUPFAM" id="SSF53623">
    <property type="entry name" value="MurD-like peptide ligases, catalytic domain"/>
    <property type="match status" value="1"/>
</dbReference>
<dbReference type="EC" id="6.3.2.17" evidence="3"/>
<evidence type="ECO:0000313" key="14">
    <source>
        <dbReference type="EMBL" id="ADU22897.1"/>
    </source>
</evidence>
<dbReference type="GO" id="GO:0005524">
    <property type="term" value="F:ATP binding"/>
    <property type="evidence" value="ECO:0007669"/>
    <property type="project" value="UniProtKB-KW"/>
</dbReference>
<evidence type="ECO:0000256" key="11">
    <source>
        <dbReference type="PIRNR" id="PIRNR001563"/>
    </source>
</evidence>
<dbReference type="eggNOG" id="COG0285">
    <property type="taxonomic scope" value="Bacteria"/>
</dbReference>
<dbReference type="FunFam" id="3.40.1190.10:FF:000011">
    <property type="entry name" value="Folylpolyglutamate synthase/dihydrofolate synthase"/>
    <property type="match status" value="1"/>
</dbReference>
<evidence type="ECO:0000256" key="10">
    <source>
        <dbReference type="ARBA" id="ARBA00047493"/>
    </source>
</evidence>
<comment type="similarity">
    <text evidence="2 11">Belongs to the folylpolyglutamate synthase family.</text>
</comment>
<evidence type="ECO:0000259" key="12">
    <source>
        <dbReference type="Pfam" id="PF02875"/>
    </source>
</evidence>
<dbReference type="SUPFAM" id="SSF53244">
    <property type="entry name" value="MurD-like peptide ligases, peptide-binding domain"/>
    <property type="match status" value="1"/>
</dbReference>
<protein>
    <recommendedName>
        <fullName evidence="3">tetrahydrofolate synthase</fullName>
        <ecNumber evidence="3">6.3.2.17</ecNumber>
    </recommendedName>
    <alternativeName>
        <fullName evidence="9">Tetrahydrofolylpolyglutamate synthase</fullName>
    </alternativeName>
</protein>
<dbReference type="InterPro" id="IPR018109">
    <property type="entry name" value="Folylpolyglutamate_synth_CS"/>
</dbReference>
<evidence type="ECO:0000256" key="8">
    <source>
        <dbReference type="ARBA" id="ARBA00022842"/>
    </source>
</evidence>
<feature type="domain" description="Mur ligase C-terminal" evidence="12">
    <location>
        <begin position="294"/>
        <end position="410"/>
    </location>
</feature>
<comment type="cofactor">
    <cofactor evidence="1">
        <name>Mg(2+)</name>
        <dbReference type="ChEBI" id="CHEBI:18420"/>
    </cofactor>
</comment>
<proteinExistence type="inferred from homology"/>
<dbReference type="GO" id="GO:0046872">
    <property type="term" value="F:metal ion binding"/>
    <property type="evidence" value="ECO:0007669"/>
    <property type="project" value="UniProtKB-KW"/>
</dbReference>
<accession>E6UE32</accession>
<dbReference type="InterPro" id="IPR036565">
    <property type="entry name" value="Mur-like_cat_sf"/>
</dbReference>
<keyword evidence="4 11" id="KW-0436">Ligase</keyword>
<dbReference type="NCBIfam" id="TIGR01499">
    <property type="entry name" value="folC"/>
    <property type="match status" value="1"/>
</dbReference>
<dbReference type="Proteomes" id="UP000006919">
    <property type="component" value="Chromosome"/>
</dbReference>
<comment type="catalytic activity">
    <reaction evidence="10">
        <text>(6S)-5,6,7,8-tetrahydrofolyl-(gamma-L-Glu)(n) + L-glutamate + ATP = (6S)-5,6,7,8-tetrahydrofolyl-(gamma-L-Glu)(n+1) + ADP + phosphate + H(+)</text>
        <dbReference type="Rhea" id="RHEA:10580"/>
        <dbReference type="Rhea" id="RHEA-COMP:14738"/>
        <dbReference type="Rhea" id="RHEA-COMP:14740"/>
        <dbReference type="ChEBI" id="CHEBI:15378"/>
        <dbReference type="ChEBI" id="CHEBI:29985"/>
        <dbReference type="ChEBI" id="CHEBI:30616"/>
        <dbReference type="ChEBI" id="CHEBI:43474"/>
        <dbReference type="ChEBI" id="CHEBI:141005"/>
        <dbReference type="ChEBI" id="CHEBI:456216"/>
        <dbReference type="EC" id="6.3.2.17"/>
    </reaction>
</comment>
<dbReference type="Gene3D" id="3.40.1190.10">
    <property type="entry name" value="Mur-like, catalytic domain"/>
    <property type="match status" value="1"/>
</dbReference>